<sequence length="62" mass="7261">MSLRKFMALFPDEQACRDYLFAVRWPRGFICTKCGESKYCLIKTRNVYECAHCKTQTSITSN</sequence>
<dbReference type="Proteomes" id="UP001596028">
    <property type="component" value="Unassembled WGS sequence"/>
</dbReference>
<gene>
    <name evidence="2" type="ORF">ACFO3S_15370</name>
    <name evidence="3" type="ORF">ACFO3S_26955</name>
</gene>
<reference evidence="4" key="2">
    <citation type="journal article" date="2019" name="Int. J. Syst. Evol. Microbiol.">
        <title>The Global Catalogue of Microorganisms (GCM) 10K type strain sequencing project: providing services to taxonomists for standard genome sequencing and annotation.</title>
        <authorList>
            <consortium name="The Broad Institute Genomics Platform"/>
            <consortium name="The Broad Institute Genome Sequencing Center for Infectious Disease"/>
            <person name="Wu L."/>
            <person name="Ma J."/>
        </authorList>
    </citation>
    <scope>NUCLEOTIDE SEQUENCE [LARGE SCALE GENOMIC DNA]</scope>
    <source>
        <strain evidence="4">CCUG 49571</strain>
    </source>
</reference>
<dbReference type="EMBL" id="JBHSEP010000010">
    <property type="protein sequence ID" value="MFC4599631.1"/>
    <property type="molecule type" value="Genomic_DNA"/>
</dbReference>
<dbReference type="EMBL" id="JBHSEP010000033">
    <property type="protein sequence ID" value="MFC4601904.1"/>
    <property type="molecule type" value="Genomic_DNA"/>
</dbReference>
<feature type="non-terminal residue" evidence="3">
    <location>
        <position position="62"/>
    </location>
</feature>
<name>A0ABV9FNW1_9BACL</name>
<reference evidence="3" key="3">
    <citation type="submission" date="2024-09" db="EMBL/GenBank/DDBJ databases">
        <authorList>
            <person name="Sun Q."/>
            <person name="Mori K."/>
        </authorList>
    </citation>
    <scope>NUCLEOTIDE SEQUENCE</scope>
    <source>
        <strain evidence="3">CCUG 49571</strain>
    </source>
</reference>
<evidence type="ECO:0000313" key="4">
    <source>
        <dbReference type="Proteomes" id="UP001596028"/>
    </source>
</evidence>
<keyword evidence="4" id="KW-1185">Reference proteome</keyword>
<feature type="domain" description="Transposase zinc-ribbon" evidence="1">
    <location>
        <begin position="11"/>
        <end position="56"/>
    </location>
</feature>
<dbReference type="RefSeq" id="WP_378097784.1">
    <property type="nucleotide sequence ID" value="NZ_JBHSEP010000010.1"/>
</dbReference>
<dbReference type="InterPro" id="IPR024442">
    <property type="entry name" value="Transposase_Zn_ribbon"/>
</dbReference>
<proteinExistence type="predicted"/>
<organism evidence="3 4">
    <name type="scientific">Cohnella hongkongensis</name>
    <dbReference type="NCBI Taxonomy" id="178337"/>
    <lineage>
        <taxon>Bacteria</taxon>
        <taxon>Bacillati</taxon>
        <taxon>Bacillota</taxon>
        <taxon>Bacilli</taxon>
        <taxon>Bacillales</taxon>
        <taxon>Paenibacillaceae</taxon>
        <taxon>Cohnella</taxon>
    </lineage>
</organism>
<comment type="caution">
    <text evidence="3">The sequence shown here is derived from an EMBL/GenBank/DDBJ whole genome shotgun (WGS) entry which is preliminary data.</text>
</comment>
<evidence type="ECO:0000313" key="3">
    <source>
        <dbReference type="EMBL" id="MFC4601904.1"/>
    </source>
</evidence>
<evidence type="ECO:0000259" key="1">
    <source>
        <dbReference type="Pfam" id="PF12760"/>
    </source>
</evidence>
<accession>A0ABV9FNW1</accession>
<dbReference type="Pfam" id="PF12760">
    <property type="entry name" value="Zn_ribbon_IS1595"/>
    <property type="match status" value="1"/>
</dbReference>
<protein>
    <submittedName>
        <fullName evidence="3">Transposase</fullName>
    </submittedName>
</protein>
<evidence type="ECO:0000313" key="2">
    <source>
        <dbReference type="EMBL" id="MFC4599631.1"/>
    </source>
</evidence>
<reference evidence="3" key="1">
    <citation type="journal article" date="2014" name="Int. J. Syst. Evol. Microbiol.">
        <title>Complete genome of a new Firmicutes species belonging to the dominant human colonic microbiota ('Ruminococcus bicirculans') reveals two chromosomes and a selective capacity to utilize plant glucans.</title>
        <authorList>
            <consortium name="NISC Comparative Sequencing Program"/>
            <person name="Wegmann U."/>
            <person name="Louis P."/>
            <person name="Goesmann A."/>
            <person name="Henrissat B."/>
            <person name="Duncan S.H."/>
            <person name="Flint H.J."/>
        </authorList>
    </citation>
    <scope>NUCLEOTIDE SEQUENCE</scope>
    <source>
        <strain evidence="3">CCUG 49571</strain>
    </source>
</reference>